<organism evidence="1">
    <name type="scientific">Spodoptera frugiperda</name>
    <name type="common">Fall armyworm</name>
    <dbReference type="NCBI Taxonomy" id="7108"/>
    <lineage>
        <taxon>Eukaryota</taxon>
        <taxon>Metazoa</taxon>
        <taxon>Ecdysozoa</taxon>
        <taxon>Arthropoda</taxon>
        <taxon>Hexapoda</taxon>
        <taxon>Insecta</taxon>
        <taxon>Pterygota</taxon>
        <taxon>Neoptera</taxon>
        <taxon>Endopterygota</taxon>
        <taxon>Lepidoptera</taxon>
        <taxon>Glossata</taxon>
        <taxon>Ditrysia</taxon>
        <taxon>Noctuoidea</taxon>
        <taxon>Noctuidae</taxon>
        <taxon>Amphipyrinae</taxon>
        <taxon>Spodoptera</taxon>
    </lineage>
</organism>
<dbReference type="EMBL" id="ODYU01005190">
    <property type="protein sequence ID" value="SOQ45807.1"/>
    <property type="molecule type" value="Genomic_DNA"/>
</dbReference>
<sequence>MTPRPRTTICGSHKGLYIIDDASEIDDIRKVALALIGSVELKIELPGQHGLMMTMEYSYTMESWNSSLINGLDKGSEVLSKLLGQSVEGNFLRQESEKLFTLDDLDFNDFLSIWSYLQISFAWPPQCNKLMQKQSTIVDGRLATQMAISWQIRVDICQSRLSGKM</sequence>
<gene>
    <name evidence="1" type="ORF">SFRICE_032339</name>
</gene>
<dbReference type="AlphaFoldDB" id="A0A2H1VYA2"/>
<proteinExistence type="predicted"/>
<evidence type="ECO:0000313" key="1">
    <source>
        <dbReference type="EMBL" id="SOQ45807.1"/>
    </source>
</evidence>
<reference evidence="1" key="1">
    <citation type="submission" date="2016-07" db="EMBL/GenBank/DDBJ databases">
        <authorList>
            <person name="Bretaudeau A."/>
        </authorList>
    </citation>
    <scope>NUCLEOTIDE SEQUENCE</scope>
    <source>
        <strain evidence="1">Rice</strain>
        <tissue evidence="1">Whole body</tissue>
    </source>
</reference>
<protein>
    <submittedName>
        <fullName evidence="1">SFRICE_032339</fullName>
    </submittedName>
</protein>
<accession>A0A2H1VYA2</accession>
<name>A0A2H1VYA2_SPOFR</name>